<accession>A0A0B5ANG6</accession>
<dbReference type="InterPro" id="IPR001279">
    <property type="entry name" value="Metallo-B-lactamas"/>
</dbReference>
<dbReference type="InterPro" id="IPR036873">
    <property type="entry name" value="Rhodanese-like_dom_sf"/>
</dbReference>
<dbReference type="SMART" id="SM00849">
    <property type="entry name" value="Lactamase_B"/>
    <property type="match status" value="1"/>
</dbReference>
<dbReference type="PANTHER" id="PTHR43084">
    <property type="entry name" value="PERSULFIDE DIOXYGENASE ETHE1"/>
    <property type="match status" value="1"/>
</dbReference>
<dbReference type="InterPro" id="IPR051682">
    <property type="entry name" value="Mito_Persulfide_Diox"/>
</dbReference>
<evidence type="ECO:0000259" key="2">
    <source>
        <dbReference type="PROSITE" id="PS50206"/>
    </source>
</evidence>
<evidence type="ECO:0000313" key="3">
    <source>
        <dbReference type="EMBL" id="AJD90078.1"/>
    </source>
</evidence>
<dbReference type="Gene3D" id="3.60.15.10">
    <property type="entry name" value="Ribonuclease Z/Hydroxyacylglutathione hydrolase-like"/>
    <property type="match status" value="1"/>
</dbReference>
<reference evidence="3 4" key="1">
    <citation type="submission" date="2014-08" db="EMBL/GenBank/DDBJ databases">
        <title>Complete genome of a marine bacteria Jeotgalibacillus malaysiensis.</title>
        <authorList>
            <person name="Yaakop A.S."/>
            <person name="Chan K.-G."/>
            <person name="Goh K.M."/>
        </authorList>
    </citation>
    <scope>NUCLEOTIDE SEQUENCE [LARGE SCALE GENOMIC DNA]</scope>
    <source>
        <strain evidence="3 4">D5</strain>
    </source>
</reference>
<dbReference type="CDD" id="cd07724">
    <property type="entry name" value="POD-like_MBL-fold"/>
    <property type="match status" value="1"/>
</dbReference>
<dbReference type="HOGENOM" id="CLU_030571_7_1_9"/>
<dbReference type="SUPFAM" id="SSF52821">
    <property type="entry name" value="Rhodanese/Cell cycle control phosphatase"/>
    <property type="match status" value="2"/>
</dbReference>
<keyword evidence="4" id="KW-1185">Reference proteome</keyword>
<dbReference type="InterPro" id="IPR036866">
    <property type="entry name" value="RibonucZ/Hydroxyglut_hydro"/>
</dbReference>
<dbReference type="EC" id="3.1.2.6" evidence="3"/>
<dbReference type="AlphaFoldDB" id="A0A0B5ANG6"/>
<dbReference type="SUPFAM" id="SSF56281">
    <property type="entry name" value="Metallo-hydrolase/oxidoreductase"/>
    <property type="match status" value="1"/>
</dbReference>
<dbReference type="EMBL" id="CP009416">
    <property type="protein sequence ID" value="AJD90078.1"/>
    <property type="molecule type" value="Genomic_DNA"/>
</dbReference>
<dbReference type="InterPro" id="IPR044528">
    <property type="entry name" value="POD-like_MBL-fold"/>
</dbReference>
<dbReference type="CDD" id="cd00158">
    <property type="entry name" value="RHOD"/>
    <property type="match status" value="1"/>
</dbReference>
<sequence>MLFRSYFDDKLAQYSYLVGCQRTGEAILIDPPRDVEPILTDAKKEGLNVSAATETHIHADFVSGARQLAEKHGVKLYLSDEGDNDWKYQYTDNLEVQPLTDGDEFKIGNIKFEVMHTPGHTPESISFVLTDLGGGADKPMGIFTGDFVFVGDIGRPDLLEKAAGAAGTAETGAKSMFKSLQRFKELPDHMMVWPGHGAGSACGKSLGAVPQSTVGYEKQFNWALNEDNEQKFIEELLKDQPEAPKYFAQMKKVNKLGPAIVEDPSVEWFEDAEDVVEFSKQDGNILIDTRPSKIAEKGLVPGSINIPFGKMLPNWSGWLVDYDEKIALVVEKDQAEEAMKILRSIHLDNVVKLAEPSLIESVATETYQSVDTEEFAKQKDQTDYQVIDVRNDSEWNSGRIEGTEHKMLGHLRDTGKELDKNKPVLIHCQSGARSAIAASVMLSLGFDDVTHLNGGFNAWSNNRPKEVVTN</sequence>
<feature type="domain" description="Rhodanese" evidence="2">
    <location>
        <begin position="380"/>
        <end position="468"/>
    </location>
</feature>
<dbReference type="Proteomes" id="UP000031449">
    <property type="component" value="Chromosome"/>
</dbReference>
<proteinExistence type="predicted"/>
<dbReference type="BioCyc" id="JESP1508404:G14D9-9978-MONOMER"/>
<name>A0A0B5ANG6_9BACL</name>
<dbReference type="GO" id="GO:0050313">
    <property type="term" value="F:sulfur dioxygenase activity"/>
    <property type="evidence" value="ECO:0007669"/>
    <property type="project" value="InterPro"/>
</dbReference>
<keyword evidence="1" id="KW-0479">Metal-binding</keyword>
<dbReference type="OrthoDB" id="9784009at2"/>
<dbReference type="FunFam" id="3.60.15.10:FF:000030">
    <property type="entry name" value="Metallo-beta-lactamase family protein"/>
    <property type="match status" value="1"/>
</dbReference>
<dbReference type="Pfam" id="PF00581">
    <property type="entry name" value="Rhodanese"/>
    <property type="match status" value="1"/>
</dbReference>
<dbReference type="GO" id="GO:0004416">
    <property type="term" value="F:hydroxyacylglutathione hydrolase activity"/>
    <property type="evidence" value="ECO:0007669"/>
    <property type="project" value="UniProtKB-EC"/>
</dbReference>
<organism evidence="3 4">
    <name type="scientific">Jeotgalibacillus malaysiensis</name>
    <dbReference type="NCBI Taxonomy" id="1508404"/>
    <lineage>
        <taxon>Bacteria</taxon>
        <taxon>Bacillati</taxon>
        <taxon>Bacillota</taxon>
        <taxon>Bacilli</taxon>
        <taxon>Bacillales</taxon>
        <taxon>Caryophanaceae</taxon>
        <taxon>Jeotgalibacillus</taxon>
    </lineage>
</organism>
<dbReference type="Pfam" id="PF00753">
    <property type="entry name" value="Lactamase_B"/>
    <property type="match status" value="1"/>
</dbReference>
<evidence type="ECO:0000256" key="1">
    <source>
        <dbReference type="ARBA" id="ARBA00022723"/>
    </source>
</evidence>
<protein>
    <submittedName>
        <fullName evidence="3">Hydroxyacylglutathione hydrolase</fullName>
        <ecNumber evidence="3">3.1.2.6</ecNumber>
    </submittedName>
</protein>
<dbReference type="PROSITE" id="PS50206">
    <property type="entry name" value="RHODANESE_3"/>
    <property type="match status" value="1"/>
</dbReference>
<dbReference type="InterPro" id="IPR001763">
    <property type="entry name" value="Rhodanese-like_dom"/>
</dbReference>
<dbReference type="Gene3D" id="3.40.250.10">
    <property type="entry name" value="Rhodanese-like domain"/>
    <property type="match status" value="2"/>
</dbReference>
<gene>
    <name evidence="3" type="ORF">JMA_07610</name>
</gene>
<dbReference type="GO" id="GO:0046872">
    <property type="term" value="F:metal ion binding"/>
    <property type="evidence" value="ECO:0007669"/>
    <property type="project" value="UniProtKB-KW"/>
</dbReference>
<keyword evidence="3" id="KW-0378">Hydrolase</keyword>
<dbReference type="STRING" id="1508404.JMA_07610"/>
<dbReference type="SMART" id="SM00450">
    <property type="entry name" value="RHOD"/>
    <property type="match status" value="1"/>
</dbReference>
<evidence type="ECO:0000313" key="4">
    <source>
        <dbReference type="Proteomes" id="UP000031449"/>
    </source>
</evidence>
<dbReference type="KEGG" id="jeo:JMA_07610"/>
<dbReference type="PANTHER" id="PTHR43084:SF1">
    <property type="entry name" value="PERSULFIDE DIOXYGENASE ETHE1, MITOCHONDRIAL"/>
    <property type="match status" value="1"/>
</dbReference>
<dbReference type="GO" id="GO:0006749">
    <property type="term" value="P:glutathione metabolic process"/>
    <property type="evidence" value="ECO:0007669"/>
    <property type="project" value="InterPro"/>
</dbReference>
<dbReference type="GO" id="GO:0070813">
    <property type="term" value="P:hydrogen sulfide metabolic process"/>
    <property type="evidence" value="ECO:0007669"/>
    <property type="project" value="TreeGrafter"/>
</dbReference>